<evidence type="ECO:0000259" key="7">
    <source>
        <dbReference type="Pfam" id="PF08281"/>
    </source>
</evidence>
<dbReference type="GO" id="GO:0003677">
    <property type="term" value="F:DNA binding"/>
    <property type="evidence" value="ECO:0007669"/>
    <property type="project" value="UniProtKB-KW"/>
</dbReference>
<evidence type="ECO:0008006" key="9">
    <source>
        <dbReference type="Google" id="ProtNLM"/>
    </source>
</evidence>
<dbReference type="NCBIfam" id="TIGR02937">
    <property type="entry name" value="sigma70-ECF"/>
    <property type="match status" value="1"/>
</dbReference>
<dbReference type="GO" id="GO:0016987">
    <property type="term" value="F:sigma factor activity"/>
    <property type="evidence" value="ECO:0007669"/>
    <property type="project" value="UniProtKB-KW"/>
</dbReference>
<feature type="domain" description="RNA polymerase sigma factor 70 region 4 type 2" evidence="7">
    <location>
        <begin position="132"/>
        <end position="182"/>
    </location>
</feature>
<dbReference type="InterPro" id="IPR014284">
    <property type="entry name" value="RNA_pol_sigma-70_dom"/>
</dbReference>
<gene>
    <name evidence="8" type="ORF">MNBD_ALPHA01-1372</name>
</gene>
<dbReference type="InterPro" id="IPR039425">
    <property type="entry name" value="RNA_pol_sigma-70-like"/>
</dbReference>
<dbReference type="PANTHER" id="PTHR43133:SF8">
    <property type="entry name" value="RNA POLYMERASE SIGMA FACTOR HI_1459-RELATED"/>
    <property type="match status" value="1"/>
</dbReference>
<keyword evidence="4" id="KW-0238">DNA-binding</keyword>
<comment type="similarity">
    <text evidence="1">Belongs to the sigma-70 factor family. ECF subfamily.</text>
</comment>
<evidence type="ECO:0000256" key="1">
    <source>
        <dbReference type="ARBA" id="ARBA00010641"/>
    </source>
</evidence>
<feature type="domain" description="RNA polymerase sigma-70 region 2" evidence="6">
    <location>
        <begin position="33"/>
        <end position="101"/>
    </location>
</feature>
<keyword evidence="2" id="KW-0805">Transcription regulation</keyword>
<accession>A0A3B0SET5</accession>
<dbReference type="CDD" id="cd06171">
    <property type="entry name" value="Sigma70_r4"/>
    <property type="match status" value="1"/>
</dbReference>
<evidence type="ECO:0000313" key="8">
    <source>
        <dbReference type="EMBL" id="VAV99248.1"/>
    </source>
</evidence>
<organism evidence="8">
    <name type="scientific">hydrothermal vent metagenome</name>
    <dbReference type="NCBI Taxonomy" id="652676"/>
    <lineage>
        <taxon>unclassified sequences</taxon>
        <taxon>metagenomes</taxon>
        <taxon>ecological metagenomes</taxon>
    </lineage>
</organism>
<proteinExistence type="inferred from homology"/>
<dbReference type="Gene3D" id="1.10.1740.10">
    <property type="match status" value="1"/>
</dbReference>
<dbReference type="InterPro" id="IPR036388">
    <property type="entry name" value="WH-like_DNA-bd_sf"/>
</dbReference>
<protein>
    <recommendedName>
        <fullName evidence="9">RNA polymerase ECF-type sigma factor</fullName>
    </recommendedName>
</protein>
<evidence type="ECO:0000256" key="2">
    <source>
        <dbReference type="ARBA" id="ARBA00023015"/>
    </source>
</evidence>
<name>A0A3B0SET5_9ZZZZ</name>
<sequence>MKLKRAEYTPDIISDETLMIRIGDGDRTAYKMLVDRHLRSFLAFATRMTGDFSEAEDIMQEAFVRVWKYAAKWDQARNTRYTTWFYRIVMNLCIDLKRKKKPTSALSEAFDVKSADALPDARLSDRQMASRLAAVLADIPQRQKMALTLCYLQGMGNKEAAEVMDITIGAVESLLVRGRAKMAELLEEQKDELLREII</sequence>
<dbReference type="Gene3D" id="1.10.10.10">
    <property type="entry name" value="Winged helix-like DNA-binding domain superfamily/Winged helix DNA-binding domain"/>
    <property type="match status" value="1"/>
</dbReference>
<dbReference type="EMBL" id="UOEJ01000112">
    <property type="protein sequence ID" value="VAV99248.1"/>
    <property type="molecule type" value="Genomic_DNA"/>
</dbReference>
<dbReference type="Pfam" id="PF08281">
    <property type="entry name" value="Sigma70_r4_2"/>
    <property type="match status" value="1"/>
</dbReference>
<evidence type="ECO:0000256" key="5">
    <source>
        <dbReference type="ARBA" id="ARBA00023163"/>
    </source>
</evidence>
<dbReference type="GO" id="GO:0006352">
    <property type="term" value="P:DNA-templated transcription initiation"/>
    <property type="evidence" value="ECO:0007669"/>
    <property type="project" value="InterPro"/>
</dbReference>
<evidence type="ECO:0000256" key="4">
    <source>
        <dbReference type="ARBA" id="ARBA00023125"/>
    </source>
</evidence>
<evidence type="ECO:0000256" key="3">
    <source>
        <dbReference type="ARBA" id="ARBA00023082"/>
    </source>
</evidence>
<dbReference type="SUPFAM" id="SSF88659">
    <property type="entry name" value="Sigma3 and sigma4 domains of RNA polymerase sigma factors"/>
    <property type="match status" value="1"/>
</dbReference>
<dbReference type="InterPro" id="IPR007627">
    <property type="entry name" value="RNA_pol_sigma70_r2"/>
</dbReference>
<evidence type="ECO:0000259" key="6">
    <source>
        <dbReference type="Pfam" id="PF04542"/>
    </source>
</evidence>
<dbReference type="PANTHER" id="PTHR43133">
    <property type="entry name" value="RNA POLYMERASE ECF-TYPE SIGMA FACTO"/>
    <property type="match status" value="1"/>
</dbReference>
<dbReference type="InterPro" id="IPR013324">
    <property type="entry name" value="RNA_pol_sigma_r3/r4-like"/>
</dbReference>
<dbReference type="InterPro" id="IPR013249">
    <property type="entry name" value="RNA_pol_sigma70_r4_t2"/>
</dbReference>
<dbReference type="SUPFAM" id="SSF88946">
    <property type="entry name" value="Sigma2 domain of RNA polymerase sigma factors"/>
    <property type="match status" value="1"/>
</dbReference>
<keyword evidence="3" id="KW-0731">Sigma factor</keyword>
<keyword evidence="5" id="KW-0804">Transcription</keyword>
<reference evidence="8" key="1">
    <citation type="submission" date="2018-06" db="EMBL/GenBank/DDBJ databases">
        <authorList>
            <person name="Zhirakovskaya E."/>
        </authorList>
    </citation>
    <scope>NUCLEOTIDE SEQUENCE</scope>
</reference>
<dbReference type="AlphaFoldDB" id="A0A3B0SET5"/>
<dbReference type="InterPro" id="IPR013325">
    <property type="entry name" value="RNA_pol_sigma_r2"/>
</dbReference>
<dbReference type="Pfam" id="PF04542">
    <property type="entry name" value="Sigma70_r2"/>
    <property type="match status" value="1"/>
</dbReference>